<gene>
    <name evidence="2" type="ORF">DES52_111100</name>
</gene>
<accession>A0A318SK47</accession>
<feature type="compositionally biased region" description="Basic and acidic residues" evidence="1">
    <location>
        <begin position="46"/>
        <end position="59"/>
    </location>
</feature>
<organism evidence="2 3">
    <name type="scientific">Deinococcus yavapaiensis KR-236</name>
    <dbReference type="NCBI Taxonomy" id="694435"/>
    <lineage>
        <taxon>Bacteria</taxon>
        <taxon>Thermotogati</taxon>
        <taxon>Deinococcota</taxon>
        <taxon>Deinococci</taxon>
        <taxon>Deinococcales</taxon>
        <taxon>Deinococcaceae</taxon>
        <taxon>Deinococcus</taxon>
    </lineage>
</organism>
<proteinExistence type="predicted"/>
<evidence type="ECO:0000313" key="3">
    <source>
        <dbReference type="Proteomes" id="UP000248326"/>
    </source>
</evidence>
<evidence type="ECO:0000313" key="2">
    <source>
        <dbReference type="EMBL" id="PYE52928.1"/>
    </source>
</evidence>
<feature type="compositionally biased region" description="Basic and acidic residues" evidence="1">
    <location>
        <begin position="100"/>
        <end position="111"/>
    </location>
</feature>
<protein>
    <submittedName>
        <fullName evidence="2">Uncharacterized protein</fullName>
    </submittedName>
</protein>
<reference evidence="2 3" key="1">
    <citation type="submission" date="2018-06" db="EMBL/GenBank/DDBJ databases">
        <title>Genomic Encyclopedia of Type Strains, Phase IV (KMG-IV): sequencing the most valuable type-strain genomes for metagenomic binning, comparative biology and taxonomic classification.</title>
        <authorList>
            <person name="Goeker M."/>
        </authorList>
    </citation>
    <scope>NUCLEOTIDE SEQUENCE [LARGE SCALE GENOMIC DNA]</scope>
    <source>
        <strain evidence="2 3">DSM 18048</strain>
    </source>
</reference>
<dbReference type="EMBL" id="QJSX01000011">
    <property type="protein sequence ID" value="PYE52928.1"/>
    <property type="molecule type" value="Genomic_DNA"/>
</dbReference>
<evidence type="ECO:0000256" key="1">
    <source>
        <dbReference type="SAM" id="MobiDB-lite"/>
    </source>
</evidence>
<name>A0A318SK47_9DEIO</name>
<sequence length="111" mass="11766">MLGGQIIDVQARRCVRRTSSLAESEEGDLYRTPSSRSCHLAGQSHGHTDRMSDETKTTDEATTGHGEGSGLTKVRPGEAHPETSQGGTGASGNALESEPDSAREKIQNESK</sequence>
<dbReference type="Proteomes" id="UP000248326">
    <property type="component" value="Unassembled WGS sequence"/>
</dbReference>
<keyword evidence="3" id="KW-1185">Reference proteome</keyword>
<comment type="caution">
    <text evidence="2">The sequence shown here is derived from an EMBL/GenBank/DDBJ whole genome shotgun (WGS) entry which is preliminary data.</text>
</comment>
<dbReference type="AlphaFoldDB" id="A0A318SK47"/>
<feature type="region of interest" description="Disordered" evidence="1">
    <location>
        <begin position="17"/>
        <end position="111"/>
    </location>
</feature>